<keyword evidence="6 7" id="KW-0472">Membrane</keyword>
<dbReference type="PANTHER" id="PTHR23517:SF15">
    <property type="entry name" value="PROTON-DEPENDENT OLIGOPEPTIDE FAMILY TRANSPORT PROTEIN"/>
    <property type="match status" value="1"/>
</dbReference>
<protein>
    <submittedName>
        <fullName evidence="8">MFS transporter</fullName>
    </submittedName>
</protein>
<dbReference type="Pfam" id="PF07690">
    <property type="entry name" value="MFS_1"/>
    <property type="match status" value="1"/>
</dbReference>
<feature type="transmembrane region" description="Helical" evidence="7">
    <location>
        <begin position="85"/>
        <end position="104"/>
    </location>
</feature>
<comment type="subcellular location">
    <subcellularLocation>
        <location evidence="1">Cell membrane</location>
        <topology evidence="1">Multi-pass membrane protein</topology>
    </subcellularLocation>
</comment>
<dbReference type="RefSeq" id="WP_249847479.1">
    <property type="nucleotide sequence ID" value="NZ_JAMGBD010000001.1"/>
</dbReference>
<evidence type="ECO:0000313" key="9">
    <source>
        <dbReference type="Proteomes" id="UP001165363"/>
    </source>
</evidence>
<sequence>MATVALDSAAPAAVRRHPPGLWTLAATELWDRASFYGMQALLILYMTQYLLLPGPVDQVVGLHTLKSVITAVRGPLSVEGQATQIFALYITVLSLLPLVGGWLGDRFISRRAGVIAGASLMSAGHVFLGYTATFLVGLMLVLAGAGLLRGNVTPQIRALYDAEDTRTAEAFQIFYLTVSGGGFISPLIIGIVNERYGFHPAFAIAAVGMLIGLAWYLARMKTLPPDPPRTMRVDKAAALTSAEKRNVRTLLLFFAVPLAFWVAQAQVWNIYNIWVKDHVDRVIGGFRIPIPWLQSFDSLAPMVMAIAAIFYWRKGVPRTENYGRMAAGCALFGLGMLILAAAPSIAGRESRIPILLPIAFHIVSNAGWVLFVPTCAAFVATYAPESWRGTMLGLNLLTVSVAGFVSGPLSSIYEARGPTFFWAAIAVVPIAGSVILLVATPSLRRLLTPLEVPQST</sequence>
<dbReference type="Gene3D" id="1.20.1250.20">
    <property type="entry name" value="MFS general substrate transporter like domains"/>
    <property type="match status" value="2"/>
</dbReference>
<keyword evidence="4 7" id="KW-0812">Transmembrane</keyword>
<evidence type="ECO:0000256" key="3">
    <source>
        <dbReference type="ARBA" id="ARBA00022475"/>
    </source>
</evidence>
<accession>A0ABT0RLI9</accession>
<dbReference type="Proteomes" id="UP001165363">
    <property type="component" value="Unassembled WGS sequence"/>
</dbReference>
<evidence type="ECO:0000256" key="4">
    <source>
        <dbReference type="ARBA" id="ARBA00022692"/>
    </source>
</evidence>
<proteinExistence type="predicted"/>
<dbReference type="EMBL" id="JAMGBD010000001">
    <property type="protein sequence ID" value="MCL6683517.1"/>
    <property type="molecule type" value="Genomic_DNA"/>
</dbReference>
<feature type="transmembrane region" description="Helical" evidence="7">
    <location>
        <begin position="392"/>
        <end position="413"/>
    </location>
</feature>
<evidence type="ECO:0000256" key="7">
    <source>
        <dbReference type="SAM" id="Phobius"/>
    </source>
</evidence>
<feature type="transmembrane region" description="Helical" evidence="7">
    <location>
        <begin position="198"/>
        <end position="218"/>
    </location>
</feature>
<feature type="transmembrane region" description="Helical" evidence="7">
    <location>
        <begin position="291"/>
        <end position="313"/>
    </location>
</feature>
<feature type="transmembrane region" description="Helical" evidence="7">
    <location>
        <begin position="250"/>
        <end position="271"/>
    </location>
</feature>
<dbReference type="SUPFAM" id="SSF103473">
    <property type="entry name" value="MFS general substrate transporter"/>
    <property type="match status" value="1"/>
</dbReference>
<dbReference type="InterPro" id="IPR036259">
    <property type="entry name" value="MFS_trans_sf"/>
</dbReference>
<keyword evidence="5 7" id="KW-1133">Transmembrane helix</keyword>
<evidence type="ECO:0000256" key="2">
    <source>
        <dbReference type="ARBA" id="ARBA00022448"/>
    </source>
</evidence>
<keyword evidence="2" id="KW-0813">Transport</keyword>
<keyword evidence="9" id="KW-1185">Reference proteome</keyword>
<dbReference type="InterPro" id="IPR011701">
    <property type="entry name" value="MFS"/>
</dbReference>
<evidence type="ECO:0000256" key="6">
    <source>
        <dbReference type="ARBA" id="ARBA00023136"/>
    </source>
</evidence>
<dbReference type="PANTHER" id="PTHR23517">
    <property type="entry name" value="RESISTANCE PROTEIN MDTM, PUTATIVE-RELATED-RELATED"/>
    <property type="match status" value="1"/>
</dbReference>
<gene>
    <name evidence="8" type="ORF">LZ536_06325</name>
</gene>
<evidence type="ECO:0000313" key="8">
    <source>
        <dbReference type="EMBL" id="MCL6683517.1"/>
    </source>
</evidence>
<organism evidence="8 9">
    <name type="scientific">Sphingomonas alba</name>
    <dbReference type="NCBI Taxonomy" id="2908208"/>
    <lineage>
        <taxon>Bacteria</taxon>
        <taxon>Pseudomonadati</taxon>
        <taxon>Pseudomonadota</taxon>
        <taxon>Alphaproteobacteria</taxon>
        <taxon>Sphingomonadales</taxon>
        <taxon>Sphingomonadaceae</taxon>
        <taxon>Sphingomonas</taxon>
    </lineage>
</organism>
<name>A0ABT0RLI9_9SPHN</name>
<feature type="transmembrane region" description="Helical" evidence="7">
    <location>
        <begin position="325"/>
        <end position="346"/>
    </location>
</feature>
<dbReference type="InterPro" id="IPR050171">
    <property type="entry name" value="MFS_Transporters"/>
</dbReference>
<feature type="transmembrane region" description="Helical" evidence="7">
    <location>
        <begin position="358"/>
        <end position="380"/>
    </location>
</feature>
<reference evidence="8" key="1">
    <citation type="submission" date="2022-05" db="EMBL/GenBank/DDBJ databases">
        <authorList>
            <person name="Jo J.-H."/>
            <person name="Im W.-T."/>
        </authorList>
    </citation>
    <scope>NUCLEOTIDE SEQUENCE</scope>
    <source>
        <strain evidence="8">SE158</strain>
    </source>
</reference>
<comment type="caution">
    <text evidence="8">The sequence shown here is derived from an EMBL/GenBank/DDBJ whole genome shotgun (WGS) entry which is preliminary data.</text>
</comment>
<evidence type="ECO:0000256" key="5">
    <source>
        <dbReference type="ARBA" id="ARBA00022989"/>
    </source>
</evidence>
<feature type="transmembrane region" description="Helical" evidence="7">
    <location>
        <begin position="173"/>
        <end position="192"/>
    </location>
</feature>
<keyword evidence="3" id="KW-1003">Cell membrane</keyword>
<feature type="transmembrane region" description="Helical" evidence="7">
    <location>
        <begin position="134"/>
        <end position="152"/>
    </location>
</feature>
<feature type="transmembrane region" description="Helical" evidence="7">
    <location>
        <begin position="419"/>
        <end position="439"/>
    </location>
</feature>
<evidence type="ECO:0000256" key="1">
    <source>
        <dbReference type="ARBA" id="ARBA00004651"/>
    </source>
</evidence>